<keyword evidence="3" id="KW-1185">Reference proteome</keyword>
<dbReference type="InterPro" id="IPR036514">
    <property type="entry name" value="SGNH_hydro_sf"/>
</dbReference>
<reference evidence="3" key="1">
    <citation type="journal article" date="2019" name="Int. J. Syst. Evol. Microbiol.">
        <title>The Global Catalogue of Microorganisms (GCM) 10K type strain sequencing project: providing services to taxonomists for standard genome sequencing and annotation.</title>
        <authorList>
            <consortium name="The Broad Institute Genomics Platform"/>
            <consortium name="The Broad Institute Genome Sequencing Center for Infectious Disease"/>
            <person name="Wu L."/>
            <person name="Ma J."/>
        </authorList>
    </citation>
    <scope>NUCLEOTIDE SEQUENCE [LARGE SCALE GENOMIC DNA]</scope>
    <source>
        <strain evidence="3">CGMCC 4.1721</strain>
    </source>
</reference>
<dbReference type="Gene3D" id="3.40.50.1110">
    <property type="entry name" value="SGNH hydrolase"/>
    <property type="match status" value="1"/>
</dbReference>
<evidence type="ECO:0000313" key="3">
    <source>
        <dbReference type="Proteomes" id="UP001596208"/>
    </source>
</evidence>
<comment type="caution">
    <text evidence="2">The sequence shown here is derived from an EMBL/GenBank/DDBJ whole genome shotgun (WGS) entry which is preliminary data.</text>
</comment>
<protein>
    <submittedName>
        <fullName evidence="2">Uncharacterized protein</fullName>
    </submittedName>
</protein>
<feature type="region of interest" description="Disordered" evidence="1">
    <location>
        <begin position="53"/>
        <end position="83"/>
    </location>
</feature>
<proteinExistence type="predicted"/>
<evidence type="ECO:0000256" key="1">
    <source>
        <dbReference type="SAM" id="MobiDB-lite"/>
    </source>
</evidence>
<gene>
    <name evidence="2" type="ORF">ACFPRK_16565</name>
</gene>
<dbReference type="SUPFAM" id="SSF52266">
    <property type="entry name" value="SGNH hydrolase"/>
    <property type="match status" value="1"/>
</dbReference>
<dbReference type="EMBL" id="JBHSKI010000006">
    <property type="protein sequence ID" value="MFC5172208.1"/>
    <property type="molecule type" value="Genomic_DNA"/>
</dbReference>
<accession>A0ABW0B4R3</accession>
<name>A0ABW0B4R3_9ACTN</name>
<evidence type="ECO:0000313" key="2">
    <source>
        <dbReference type="EMBL" id="MFC5172208.1"/>
    </source>
</evidence>
<sequence>MVDHLSAALRTPALQHDATFLDTHSLGVGHDSCTAPADRYTVGLVPTRIVTPLHPDAGGSKAVGRSLADAIRTYEHHPNPGPA</sequence>
<feature type="compositionally biased region" description="Basic and acidic residues" evidence="1">
    <location>
        <begin position="72"/>
        <end position="83"/>
    </location>
</feature>
<organism evidence="2 3">
    <name type="scientific">Streptomyces mutomycini</name>
    <dbReference type="NCBI Taxonomy" id="284036"/>
    <lineage>
        <taxon>Bacteria</taxon>
        <taxon>Bacillati</taxon>
        <taxon>Actinomycetota</taxon>
        <taxon>Actinomycetes</taxon>
        <taxon>Kitasatosporales</taxon>
        <taxon>Streptomycetaceae</taxon>
        <taxon>Streptomyces</taxon>
    </lineage>
</organism>
<dbReference type="Proteomes" id="UP001596208">
    <property type="component" value="Unassembled WGS sequence"/>
</dbReference>
<dbReference type="RefSeq" id="WP_141695635.1">
    <property type="nucleotide sequence ID" value="NZ_JBFADZ010000020.1"/>
</dbReference>